<proteinExistence type="predicted"/>
<keyword evidence="3" id="KW-1185">Reference proteome</keyword>
<organism evidence="2 3">
    <name type="scientific">Pseudosporangium ferrugineum</name>
    <dbReference type="NCBI Taxonomy" id="439699"/>
    <lineage>
        <taxon>Bacteria</taxon>
        <taxon>Bacillati</taxon>
        <taxon>Actinomycetota</taxon>
        <taxon>Actinomycetes</taxon>
        <taxon>Micromonosporales</taxon>
        <taxon>Micromonosporaceae</taxon>
        <taxon>Pseudosporangium</taxon>
    </lineage>
</organism>
<dbReference type="EMBL" id="PVZG01000042">
    <property type="protein sequence ID" value="PRY18879.1"/>
    <property type="molecule type" value="Genomic_DNA"/>
</dbReference>
<comment type="caution">
    <text evidence="2">The sequence shown here is derived from an EMBL/GenBank/DDBJ whole genome shotgun (WGS) entry which is preliminary data.</text>
</comment>
<feature type="region of interest" description="Disordered" evidence="1">
    <location>
        <begin position="168"/>
        <end position="189"/>
    </location>
</feature>
<evidence type="ECO:0008006" key="4">
    <source>
        <dbReference type="Google" id="ProtNLM"/>
    </source>
</evidence>
<reference evidence="2 3" key="1">
    <citation type="submission" date="2018-03" db="EMBL/GenBank/DDBJ databases">
        <title>Genomic Encyclopedia of Archaeal and Bacterial Type Strains, Phase II (KMG-II): from individual species to whole genera.</title>
        <authorList>
            <person name="Goeker M."/>
        </authorList>
    </citation>
    <scope>NUCLEOTIDE SEQUENCE [LARGE SCALE GENOMIC DNA]</scope>
    <source>
        <strain evidence="2 3">DSM 45348</strain>
    </source>
</reference>
<dbReference type="OrthoDB" id="3298795at2"/>
<evidence type="ECO:0000313" key="2">
    <source>
        <dbReference type="EMBL" id="PRY18879.1"/>
    </source>
</evidence>
<dbReference type="Proteomes" id="UP000239209">
    <property type="component" value="Unassembled WGS sequence"/>
</dbReference>
<accession>A0A2T0RCL4</accession>
<protein>
    <recommendedName>
        <fullName evidence="4">Nucleotide exchange factor GrpE</fullName>
    </recommendedName>
</protein>
<evidence type="ECO:0000256" key="1">
    <source>
        <dbReference type="SAM" id="MobiDB-lite"/>
    </source>
</evidence>
<gene>
    <name evidence="2" type="ORF">CLV70_1429</name>
</gene>
<name>A0A2T0RCL4_9ACTN</name>
<dbReference type="RefSeq" id="WP_158277929.1">
    <property type="nucleotide sequence ID" value="NZ_PVZG01000042.1"/>
</dbReference>
<evidence type="ECO:0000313" key="3">
    <source>
        <dbReference type="Proteomes" id="UP000239209"/>
    </source>
</evidence>
<dbReference type="AlphaFoldDB" id="A0A2T0RCL4"/>
<sequence>MDADTLVKQFAKDPESVFLDVIRTSPGPIRTQSIKAQVIEAGVKKADVDRRWTPFQRGLRWHPQITSVNGTYRWSADPESARISLDVLAGHLLKKLPPWVAQPLVQNVAVGLEADEATAPGSPSPEFEAARLVANLAVAVEVLQSRGDTIAEVAKLLTDETRRKRLWPLGQPGETLPFDPDSHDAEAQAPHPGTVVRIVRSGYIWRGGGEPIVAAKAIVAL</sequence>